<dbReference type="InterPro" id="IPR029058">
    <property type="entry name" value="AB_hydrolase_fold"/>
</dbReference>
<sequence>MASLHPQMQARIDALGPEPDALSVRIALREPYGPAERWDLEVDDLTAPGPRGPVTVRRYAPRGLGSLAPGLVWLHGGSFDHGDLDMPEGDAVARGVAGRGGAVVLSVDYRLAPMADGSVGRGRPEWRFPAGLDDVVAGFTRAASRAEEMGIDPARLAIGGASAGGCLAAGAVLRLQQQGIRPWQLLMAYPVLHPVLPEPSPELAAALRRMPPSLGFPPELVASMCHNYLGGAEPVPEAFPGLAPDLSGFPETYLENAELDDLRSSGEQFAQQLRAAGVDVEQVTCPDVPHGHLNRLGLDAASATMDRLAARLSR</sequence>
<organism evidence="3 4">
    <name type="scientific">Luteococcus peritonei</name>
    <dbReference type="NCBI Taxonomy" id="88874"/>
    <lineage>
        <taxon>Bacteria</taxon>
        <taxon>Bacillati</taxon>
        <taxon>Actinomycetota</taxon>
        <taxon>Actinomycetes</taxon>
        <taxon>Propionibacteriales</taxon>
        <taxon>Propionibacteriaceae</taxon>
        <taxon>Luteococcus</taxon>
    </lineage>
</organism>
<dbReference type="Pfam" id="PF07859">
    <property type="entry name" value="Abhydrolase_3"/>
    <property type="match status" value="1"/>
</dbReference>
<accession>A0ABW4RVR1</accession>
<reference evidence="4" key="1">
    <citation type="journal article" date="2019" name="Int. J. Syst. Evol. Microbiol.">
        <title>The Global Catalogue of Microorganisms (GCM) 10K type strain sequencing project: providing services to taxonomists for standard genome sequencing and annotation.</title>
        <authorList>
            <consortium name="The Broad Institute Genomics Platform"/>
            <consortium name="The Broad Institute Genome Sequencing Center for Infectious Disease"/>
            <person name="Wu L."/>
            <person name="Ma J."/>
        </authorList>
    </citation>
    <scope>NUCLEOTIDE SEQUENCE [LARGE SCALE GENOMIC DNA]</scope>
    <source>
        <strain evidence="4">CAIM 431</strain>
    </source>
</reference>
<protein>
    <submittedName>
        <fullName evidence="3">Alpha/beta hydrolase</fullName>
    </submittedName>
</protein>
<gene>
    <name evidence="3" type="ORF">ACFSCS_07145</name>
</gene>
<keyword evidence="1 3" id="KW-0378">Hydrolase</keyword>
<dbReference type="SUPFAM" id="SSF53474">
    <property type="entry name" value="alpha/beta-Hydrolases"/>
    <property type="match status" value="1"/>
</dbReference>
<evidence type="ECO:0000313" key="3">
    <source>
        <dbReference type="EMBL" id="MFD1889965.1"/>
    </source>
</evidence>
<dbReference type="Proteomes" id="UP001597326">
    <property type="component" value="Unassembled WGS sequence"/>
</dbReference>
<evidence type="ECO:0000259" key="2">
    <source>
        <dbReference type="Pfam" id="PF07859"/>
    </source>
</evidence>
<proteinExistence type="predicted"/>
<dbReference type="InterPro" id="IPR050300">
    <property type="entry name" value="GDXG_lipolytic_enzyme"/>
</dbReference>
<dbReference type="InterPro" id="IPR013094">
    <property type="entry name" value="AB_hydrolase_3"/>
</dbReference>
<evidence type="ECO:0000313" key="4">
    <source>
        <dbReference type="Proteomes" id="UP001597326"/>
    </source>
</evidence>
<dbReference type="RefSeq" id="WP_343872903.1">
    <property type="nucleotide sequence ID" value="NZ_BAAAIX010000013.1"/>
</dbReference>
<dbReference type="PANTHER" id="PTHR48081">
    <property type="entry name" value="AB HYDROLASE SUPERFAMILY PROTEIN C4A8.06C"/>
    <property type="match status" value="1"/>
</dbReference>
<keyword evidence="4" id="KW-1185">Reference proteome</keyword>
<dbReference type="EMBL" id="JBHUFZ010000016">
    <property type="protein sequence ID" value="MFD1889965.1"/>
    <property type="molecule type" value="Genomic_DNA"/>
</dbReference>
<dbReference type="Gene3D" id="3.40.50.1820">
    <property type="entry name" value="alpha/beta hydrolase"/>
    <property type="match status" value="1"/>
</dbReference>
<dbReference type="GO" id="GO:0016787">
    <property type="term" value="F:hydrolase activity"/>
    <property type="evidence" value="ECO:0007669"/>
    <property type="project" value="UniProtKB-KW"/>
</dbReference>
<feature type="domain" description="Alpha/beta hydrolase fold-3" evidence="2">
    <location>
        <begin position="71"/>
        <end position="292"/>
    </location>
</feature>
<comment type="caution">
    <text evidence="3">The sequence shown here is derived from an EMBL/GenBank/DDBJ whole genome shotgun (WGS) entry which is preliminary data.</text>
</comment>
<name>A0ABW4RVR1_9ACTN</name>
<evidence type="ECO:0000256" key="1">
    <source>
        <dbReference type="ARBA" id="ARBA00022801"/>
    </source>
</evidence>
<dbReference type="PANTHER" id="PTHR48081:SF8">
    <property type="entry name" value="ALPHA_BETA HYDROLASE FOLD-3 DOMAIN-CONTAINING PROTEIN-RELATED"/>
    <property type="match status" value="1"/>
</dbReference>